<reference evidence="2" key="2">
    <citation type="submission" date="2019-02" db="EMBL/GenBank/DDBJ databases">
        <title>Granulicella sibirica sp. nov., a psychrotolerant acidobacterium isolated from an organic soil layer in forested tundra, West Siberia.</title>
        <authorList>
            <person name="Oshkin I.Y."/>
            <person name="Kulichevskaya I.S."/>
            <person name="Rijpstra W.I.C."/>
            <person name="Sinninghe Damste J.S."/>
            <person name="Rakitin A.L."/>
            <person name="Ravin N.V."/>
            <person name="Dedysh S.N."/>
        </authorList>
    </citation>
    <scope>NUCLEOTIDE SEQUENCE [LARGE SCALE GENOMIC DNA]</scope>
    <source>
        <strain evidence="2">AF10</strain>
    </source>
</reference>
<evidence type="ECO:0000313" key="1">
    <source>
        <dbReference type="EMBL" id="RXH54378.1"/>
    </source>
</evidence>
<keyword evidence="2" id="KW-1185">Reference proteome</keyword>
<reference evidence="1 2" key="1">
    <citation type="submission" date="2018-11" db="EMBL/GenBank/DDBJ databases">
        <authorList>
            <person name="Mardanov A.V."/>
            <person name="Ravin N.V."/>
            <person name="Dedysh S.N."/>
        </authorList>
    </citation>
    <scope>NUCLEOTIDE SEQUENCE [LARGE SCALE GENOMIC DNA]</scope>
    <source>
        <strain evidence="1 2">AF10</strain>
    </source>
</reference>
<protein>
    <submittedName>
        <fullName evidence="1">Uncharacterized protein</fullName>
    </submittedName>
</protein>
<organism evidence="1 2">
    <name type="scientific">Granulicella sibirica</name>
    <dbReference type="NCBI Taxonomy" id="2479048"/>
    <lineage>
        <taxon>Bacteria</taxon>
        <taxon>Pseudomonadati</taxon>
        <taxon>Acidobacteriota</taxon>
        <taxon>Terriglobia</taxon>
        <taxon>Terriglobales</taxon>
        <taxon>Acidobacteriaceae</taxon>
        <taxon>Granulicella</taxon>
    </lineage>
</organism>
<name>A0A4Q0SXN1_9BACT</name>
<evidence type="ECO:0000313" key="2">
    <source>
        <dbReference type="Proteomes" id="UP000289437"/>
    </source>
</evidence>
<proteinExistence type="predicted"/>
<dbReference type="EMBL" id="RDSM01000004">
    <property type="protein sequence ID" value="RXH54378.1"/>
    <property type="molecule type" value="Genomic_DNA"/>
</dbReference>
<gene>
    <name evidence="1" type="ORF">GRAN_4674</name>
</gene>
<sequence>MGREEEGQQEVRSRKLIPDWRSMSAFEIERLSLNYWKVEALFLLFPVKGS</sequence>
<accession>A0A4Q0SXN1</accession>
<comment type="caution">
    <text evidence="1">The sequence shown here is derived from an EMBL/GenBank/DDBJ whole genome shotgun (WGS) entry which is preliminary data.</text>
</comment>
<dbReference type="AlphaFoldDB" id="A0A4Q0SXN1"/>
<dbReference type="Proteomes" id="UP000289437">
    <property type="component" value="Unassembled WGS sequence"/>
</dbReference>